<evidence type="ECO:0000313" key="4">
    <source>
        <dbReference type="Proteomes" id="UP000475325"/>
    </source>
</evidence>
<gene>
    <name evidence="3" type="ORF">TWF102_006985</name>
</gene>
<comment type="caution">
    <text evidence="3">The sequence shown here is derived from an EMBL/GenBank/DDBJ whole genome shotgun (WGS) entry which is preliminary data.</text>
</comment>
<accession>A0A7C8JCN7</accession>
<dbReference type="Proteomes" id="UP000475325">
    <property type="component" value="Unassembled WGS sequence"/>
</dbReference>
<protein>
    <submittedName>
        <fullName evidence="3">Uncharacterized protein</fullName>
    </submittedName>
</protein>
<feature type="region of interest" description="Disordered" evidence="2">
    <location>
        <begin position="1"/>
        <end position="22"/>
    </location>
</feature>
<proteinExistence type="predicted"/>
<sequence>MDDMVRPQSMEISPPMLHPNKQNELYETSIKIRLDPAKDARELEQPSSPPLSPNHHTAVMNVYNDKLLQNYQNLRARATGRGKNTDYIDLESVSRLYREAVIENDRLKQEVQKQYELRRNLERDNVRILQALKKAEENEQRLKASYQAMFNTNLALHNSTLCLSTQLNAIQSQSDREPGSQPSNYIEISPISQAPTPLLPTAEPTSPSPASAPPRCSISMLDNPLVEDP</sequence>
<keyword evidence="1" id="KW-0175">Coiled coil</keyword>
<evidence type="ECO:0000256" key="1">
    <source>
        <dbReference type="SAM" id="Coils"/>
    </source>
</evidence>
<feature type="compositionally biased region" description="Low complexity" evidence="2">
    <location>
        <begin position="194"/>
        <end position="205"/>
    </location>
</feature>
<dbReference type="AlphaFoldDB" id="A0A7C8JCN7"/>
<dbReference type="EMBL" id="WIQW01000004">
    <property type="protein sequence ID" value="KAF3111312.1"/>
    <property type="molecule type" value="Genomic_DNA"/>
</dbReference>
<name>A0A7C8JCN7_ORBOL</name>
<feature type="coiled-coil region" evidence="1">
    <location>
        <begin position="90"/>
        <end position="152"/>
    </location>
</feature>
<feature type="compositionally biased region" description="Polar residues" evidence="2">
    <location>
        <begin position="180"/>
        <end position="193"/>
    </location>
</feature>
<organism evidence="3 4">
    <name type="scientific">Orbilia oligospora</name>
    <name type="common">Nematode-trapping fungus</name>
    <name type="synonym">Arthrobotrys oligospora</name>
    <dbReference type="NCBI Taxonomy" id="2813651"/>
    <lineage>
        <taxon>Eukaryota</taxon>
        <taxon>Fungi</taxon>
        <taxon>Dikarya</taxon>
        <taxon>Ascomycota</taxon>
        <taxon>Pezizomycotina</taxon>
        <taxon>Orbiliomycetes</taxon>
        <taxon>Orbiliales</taxon>
        <taxon>Orbiliaceae</taxon>
        <taxon>Orbilia</taxon>
    </lineage>
</organism>
<feature type="region of interest" description="Disordered" evidence="2">
    <location>
        <begin position="172"/>
        <end position="229"/>
    </location>
</feature>
<evidence type="ECO:0000256" key="2">
    <source>
        <dbReference type="SAM" id="MobiDB-lite"/>
    </source>
</evidence>
<evidence type="ECO:0000313" key="3">
    <source>
        <dbReference type="EMBL" id="KAF3111312.1"/>
    </source>
</evidence>
<reference evidence="3 4" key="1">
    <citation type="submission" date="2019-06" db="EMBL/GenBank/DDBJ databases">
        <authorList>
            <person name="Palmer J.M."/>
        </authorList>
    </citation>
    <scope>NUCLEOTIDE SEQUENCE [LARGE SCALE GENOMIC DNA]</scope>
    <source>
        <strain evidence="3 4">TWF102</strain>
    </source>
</reference>